<gene>
    <name evidence="1" type="primary">Acey_s0137.g1993</name>
    <name evidence="1" type="ORF">Y032_0137g1993</name>
</gene>
<evidence type="ECO:0000313" key="2">
    <source>
        <dbReference type="Proteomes" id="UP000024635"/>
    </source>
</evidence>
<name>A0A016T439_9BILA</name>
<dbReference type="Proteomes" id="UP000024635">
    <property type="component" value="Unassembled WGS sequence"/>
</dbReference>
<dbReference type="EMBL" id="JARK01001473">
    <property type="protein sequence ID" value="EYB97738.1"/>
    <property type="molecule type" value="Genomic_DNA"/>
</dbReference>
<reference evidence="2" key="1">
    <citation type="journal article" date="2015" name="Nat. Genet.">
        <title>The genome and transcriptome of the zoonotic hookworm Ancylostoma ceylanicum identify infection-specific gene families.</title>
        <authorList>
            <person name="Schwarz E.M."/>
            <person name="Hu Y."/>
            <person name="Antoshechkin I."/>
            <person name="Miller M.M."/>
            <person name="Sternberg P.W."/>
            <person name="Aroian R.V."/>
        </authorList>
    </citation>
    <scope>NUCLEOTIDE SEQUENCE</scope>
    <source>
        <strain evidence="2">HY135</strain>
    </source>
</reference>
<protein>
    <submittedName>
        <fullName evidence="1">Uncharacterized protein</fullName>
    </submittedName>
</protein>
<accession>A0A016T439</accession>
<evidence type="ECO:0000313" key="1">
    <source>
        <dbReference type="EMBL" id="EYB97738.1"/>
    </source>
</evidence>
<organism evidence="1 2">
    <name type="scientific">Ancylostoma ceylanicum</name>
    <dbReference type="NCBI Taxonomy" id="53326"/>
    <lineage>
        <taxon>Eukaryota</taxon>
        <taxon>Metazoa</taxon>
        <taxon>Ecdysozoa</taxon>
        <taxon>Nematoda</taxon>
        <taxon>Chromadorea</taxon>
        <taxon>Rhabditida</taxon>
        <taxon>Rhabditina</taxon>
        <taxon>Rhabditomorpha</taxon>
        <taxon>Strongyloidea</taxon>
        <taxon>Ancylostomatidae</taxon>
        <taxon>Ancylostomatinae</taxon>
        <taxon>Ancylostoma</taxon>
    </lineage>
</organism>
<proteinExistence type="predicted"/>
<keyword evidence="2" id="KW-1185">Reference proteome</keyword>
<dbReference type="AlphaFoldDB" id="A0A016T439"/>
<comment type="caution">
    <text evidence="1">The sequence shown here is derived from an EMBL/GenBank/DDBJ whole genome shotgun (WGS) entry which is preliminary data.</text>
</comment>
<sequence length="75" mass="8692">MCSVLCPLTEDISQPFILDYVEITCTYMTELWINKIYILEKYGSRAICVDDTFYRTPYSLRLATVVARHASYLIG</sequence>